<feature type="compositionally biased region" description="Basic and acidic residues" evidence="1">
    <location>
        <begin position="55"/>
        <end position="64"/>
    </location>
</feature>
<comment type="caution">
    <text evidence="2">The sequence shown here is derived from an EMBL/GenBank/DDBJ whole genome shotgun (WGS) entry which is preliminary data.</text>
</comment>
<dbReference type="Proteomes" id="UP000300142">
    <property type="component" value="Unassembled WGS sequence"/>
</dbReference>
<evidence type="ECO:0000256" key="1">
    <source>
        <dbReference type="SAM" id="MobiDB-lite"/>
    </source>
</evidence>
<accession>A0A480A1H4</accession>
<feature type="region of interest" description="Disordered" evidence="1">
    <location>
        <begin position="84"/>
        <end position="122"/>
    </location>
</feature>
<evidence type="ECO:0000313" key="2">
    <source>
        <dbReference type="EMBL" id="GCL38687.1"/>
    </source>
</evidence>
<proteinExistence type="predicted"/>
<gene>
    <name evidence="2" type="ORF">SR1949_38050</name>
</gene>
<dbReference type="RefSeq" id="WP_137668501.1">
    <property type="nucleotide sequence ID" value="NZ_BJCE01000163.1"/>
</dbReference>
<feature type="region of interest" description="Disordered" evidence="1">
    <location>
        <begin position="47"/>
        <end position="70"/>
    </location>
</feature>
<protein>
    <submittedName>
        <fullName evidence="2">Low temperature-induced protein</fullName>
    </submittedName>
</protein>
<keyword evidence="3" id="KW-1185">Reference proteome</keyword>
<feature type="compositionally biased region" description="Basic and acidic residues" evidence="1">
    <location>
        <begin position="89"/>
        <end position="98"/>
    </location>
</feature>
<dbReference type="EMBL" id="BJCE01000163">
    <property type="protein sequence ID" value="GCL38687.1"/>
    <property type="molecule type" value="Genomic_DNA"/>
</dbReference>
<reference evidence="3" key="1">
    <citation type="submission" date="2019-02" db="EMBL/GenBank/DDBJ databases">
        <title>Draft genome sequence of Sphaerospermopsis reniformis NIES-1949.</title>
        <authorList>
            <person name="Yamaguchi H."/>
            <person name="Suzuki S."/>
            <person name="Kawachi M."/>
        </authorList>
    </citation>
    <scope>NUCLEOTIDE SEQUENCE [LARGE SCALE GENOMIC DNA]</scope>
    <source>
        <strain evidence="3">NIES-1949</strain>
    </source>
</reference>
<organism evidence="2 3">
    <name type="scientific">Sphaerospermopsis reniformis</name>
    <dbReference type="NCBI Taxonomy" id="531300"/>
    <lineage>
        <taxon>Bacteria</taxon>
        <taxon>Bacillati</taxon>
        <taxon>Cyanobacteriota</taxon>
        <taxon>Cyanophyceae</taxon>
        <taxon>Nostocales</taxon>
        <taxon>Aphanizomenonaceae</taxon>
        <taxon>Sphaerospermopsis</taxon>
    </lineage>
</organism>
<dbReference type="AlphaFoldDB" id="A0A480A1H4"/>
<sequence length="122" mass="13735">MKILDFAKSRWKLASRLIVLAFACTFIFLFNAFPALAISSYQSEPTEGTTQLLETQRKTDEAAKKPPIGMKEFQEKTRRGLNEVQGAADIEKMKRPENTESGTTSVEQEVESFLEKITGSKQ</sequence>
<name>A0A480A1H4_9CYAN</name>
<evidence type="ECO:0000313" key="3">
    <source>
        <dbReference type="Proteomes" id="UP000300142"/>
    </source>
</evidence>